<feature type="region of interest" description="Disordered" evidence="2">
    <location>
        <begin position="305"/>
        <end position="389"/>
    </location>
</feature>
<feature type="compositionally biased region" description="Polar residues" evidence="2">
    <location>
        <begin position="306"/>
        <end position="322"/>
    </location>
</feature>
<feature type="compositionally biased region" description="Pro residues" evidence="2">
    <location>
        <begin position="378"/>
        <end position="389"/>
    </location>
</feature>
<feature type="chain" id="PRO_5019379256" evidence="3">
    <location>
        <begin position="19"/>
        <end position="499"/>
    </location>
</feature>
<evidence type="ECO:0000313" key="4">
    <source>
        <dbReference type="EMBL" id="RVT93830.1"/>
    </source>
</evidence>
<keyword evidence="3" id="KW-0732">Signal</keyword>
<feature type="compositionally biased region" description="Polar residues" evidence="2">
    <location>
        <begin position="332"/>
        <end position="342"/>
    </location>
</feature>
<organism evidence="4 5">
    <name type="scientific">Sphingomonas crocodyli</name>
    <dbReference type="NCBI Taxonomy" id="1979270"/>
    <lineage>
        <taxon>Bacteria</taxon>
        <taxon>Pseudomonadati</taxon>
        <taxon>Pseudomonadota</taxon>
        <taxon>Alphaproteobacteria</taxon>
        <taxon>Sphingomonadales</taxon>
        <taxon>Sphingomonadaceae</taxon>
        <taxon>Sphingomonas</taxon>
    </lineage>
</organism>
<protein>
    <submittedName>
        <fullName evidence="4">Uncharacterized protein</fullName>
    </submittedName>
</protein>
<comment type="caution">
    <text evidence="4">The sequence shown here is derived from an EMBL/GenBank/DDBJ whole genome shotgun (WGS) entry which is preliminary data.</text>
</comment>
<keyword evidence="1" id="KW-0175">Coiled coil</keyword>
<dbReference type="Proteomes" id="UP000282971">
    <property type="component" value="Unassembled WGS sequence"/>
</dbReference>
<dbReference type="AlphaFoldDB" id="A0A437M7Z2"/>
<feature type="coiled-coil region" evidence="1">
    <location>
        <begin position="165"/>
        <end position="212"/>
    </location>
</feature>
<sequence length="499" mass="52432">MGISTMIVAMLAAGVADAGAPRMLSPGVAAQGTIATASPRDEEGRPFGCFALMTKPGEHYDIRMNAQGFAGEVRVARGARCDAAALQRKEGARFTLAAAGGRYLLMARGASANSRGGYSLIATPKIVPVAQAEPDPQPAPIANAEPVVEAAPSTRAGKDRKALMMAQVEQRRAVVEAARQAEEERRRLAEEQRRLAEEQARAEREAQLAAEANRPDNTGMIIGAFMGALNSGLQDMARQQAADRAQQAAFNAQQAQIRARLQAEQAQRQAAAEASRRAVEARQAAQAQAQRDAVANNARILAARQANASGRPAQQSSVQQMPTAAPPARMASANTTVRSVPQTAVRATPQTTGPSGASFVPPVPSTPPPAPVRQAQRPAPPPPKSYPPVPEAVSVCISRGEGRYTCFHSSSSPGHAVGPNAGPGYETPEKWLRWVGNCSTPGPALHLNDGGIAWGCGYGVSGDLVDAAVTSGTQVQGRGTFYCGRDEQYCRRRTPTGTR</sequence>
<evidence type="ECO:0000256" key="2">
    <source>
        <dbReference type="SAM" id="MobiDB-lite"/>
    </source>
</evidence>
<accession>A0A437M7Z2</accession>
<feature type="compositionally biased region" description="Pro residues" evidence="2">
    <location>
        <begin position="361"/>
        <end position="371"/>
    </location>
</feature>
<evidence type="ECO:0000313" key="5">
    <source>
        <dbReference type="Proteomes" id="UP000282971"/>
    </source>
</evidence>
<feature type="signal peptide" evidence="3">
    <location>
        <begin position="1"/>
        <end position="18"/>
    </location>
</feature>
<keyword evidence="5" id="KW-1185">Reference proteome</keyword>
<dbReference type="RefSeq" id="WP_127742841.1">
    <property type="nucleotide sequence ID" value="NZ_SACN01000001.1"/>
</dbReference>
<proteinExistence type="predicted"/>
<reference evidence="4 5" key="1">
    <citation type="submission" date="2019-01" db="EMBL/GenBank/DDBJ databases">
        <authorList>
            <person name="Chen W.-M."/>
        </authorList>
    </citation>
    <scope>NUCLEOTIDE SEQUENCE [LARGE SCALE GENOMIC DNA]</scope>
    <source>
        <strain evidence="4 5">CCP-7</strain>
    </source>
</reference>
<gene>
    <name evidence="4" type="ORF">EOD43_08190</name>
</gene>
<dbReference type="EMBL" id="SACN01000001">
    <property type="protein sequence ID" value="RVT93830.1"/>
    <property type="molecule type" value="Genomic_DNA"/>
</dbReference>
<name>A0A437M7Z2_9SPHN</name>
<evidence type="ECO:0000256" key="1">
    <source>
        <dbReference type="SAM" id="Coils"/>
    </source>
</evidence>
<evidence type="ECO:0000256" key="3">
    <source>
        <dbReference type="SAM" id="SignalP"/>
    </source>
</evidence>